<proteinExistence type="predicted"/>
<feature type="non-terminal residue" evidence="1">
    <location>
        <position position="1"/>
    </location>
</feature>
<gene>
    <name evidence="1" type="ORF">S01H4_65738</name>
</gene>
<protein>
    <submittedName>
        <fullName evidence="1">Uncharacterized protein</fullName>
    </submittedName>
</protein>
<comment type="caution">
    <text evidence="1">The sequence shown here is derived from an EMBL/GenBank/DDBJ whole genome shotgun (WGS) entry which is preliminary data.</text>
</comment>
<name>X1E5E8_9ZZZZ</name>
<evidence type="ECO:0000313" key="1">
    <source>
        <dbReference type="EMBL" id="GAH28456.1"/>
    </source>
</evidence>
<reference evidence="1" key="1">
    <citation type="journal article" date="2014" name="Front. Microbiol.">
        <title>High frequency of phylogenetically diverse reductive dehalogenase-homologous genes in deep subseafloor sedimentary metagenomes.</title>
        <authorList>
            <person name="Kawai M."/>
            <person name="Futagami T."/>
            <person name="Toyoda A."/>
            <person name="Takaki Y."/>
            <person name="Nishi S."/>
            <person name="Hori S."/>
            <person name="Arai W."/>
            <person name="Tsubouchi T."/>
            <person name="Morono Y."/>
            <person name="Uchiyama I."/>
            <person name="Ito T."/>
            <person name="Fujiyama A."/>
            <person name="Inagaki F."/>
            <person name="Takami H."/>
        </authorList>
    </citation>
    <scope>NUCLEOTIDE SEQUENCE</scope>
    <source>
        <strain evidence="1">Expedition CK06-06</strain>
    </source>
</reference>
<accession>X1E5E8</accession>
<dbReference type="AlphaFoldDB" id="X1E5E8"/>
<dbReference type="EMBL" id="BART01040350">
    <property type="protein sequence ID" value="GAH28456.1"/>
    <property type="molecule type" value="Genomic_DNA"/>
</dbReference>
<sequence>HLNSDIRVIPGVELTHLLPPLINKLARKAR</sequence>
<organism evidence="1">
    <name type="scientific">marine sediment metagenome</name>
    <dbReference type="NCBI Taxonomy" id="412755"/>
    <lineage>
        <taxon>unclassified sequences</taxon>
        <taxon>metagenomes</taxon>
        <taxon>ecological metagenomes</taxon>
    </lineage>
</organism>